<dbReference type="PANTHER" id="PTHR30329">
    <property type="entry name" value="STATOR ELEMENT OF FLAGELLAR MOTOR COMPLEX"/>
    <property type="match status" value="1"/>
</dbReference>
<evidence type="ECO:0000256" key="2">
    <source>
        <dbReference type="ARBA" id="ARBA00023136"/>
    </source>
</evidence>
<comment type="subcellular location">
    <subcellularLocation>
        <location evidence="1">Cell outer membrane</location>
    </subcellularLocation>
</comment>
<evidence type="ECO:0000256" key="1">
    <source>
        <dbReference type="ARBA" id="ARBA00004442"/>
    </source>
</evidence>
<dbReference type="SUPFAM" id="SSF49464">
    <property type="entry name" value="Carboxypeptidase regulatory domain-like"/>
    <property type="match status" value="1"/>
</dbReference>
<feature type="domain" description="OmpA-like" evidence="6">
    <location>
        <begin position="286"/>
        <end position="401"/>
    </location>
</feature>
<dbReference type="PANTHER" id="PTHR30329:SF21">
    <property type="entry name" value="LIPOPROTEIN YIAD-RELATED"/>
    <property type="match status" value="1"/>
</dbReference>
<feature type="region of interest" description="Disordered" evidence="5">
    <location>
        <begin position="373"/>
        <end position="412"/>
    </location>
</feature>
<evidence type="ECO:0000256" key="3">
    <source>
        <dbReference type="ARBA" id="ARBA00023237"/>
    </source>
</evidence>
<feature type="compositionally biased region" description="Basic and acidic residues" evidence="5">
    <location>
        <begin position="384"/>
        <end position="395"/>
    </location>
</feature>
<dbReference type="InterPro" id="IPR006664">
    <property type="entry name" value="OMP_bac"/>
</dbReference>
<dbReference type="CDD" id="cd15482">
    <property type="entry name" value="Sialidase_non-viral"/>
    <property type="match status" value="1"/>
</dbReference>
<dbReference type="AlphaFoldDB" id="M7N5T7"/>
<gene>
    <name evidence="7" type="primary">oprF_6</name>
    <name evidence="7" type="ORF">ADICEAN_02186</name>
</gene>
<sequence>MLLLLGNRYGRRGKMSAGVSMSYKDGDKWTTPQALEIDNEYNFSDQANFYLAQSRKTLLMSVQREDTRGDRDLYVSFLKENGTWTEPKNLGDIINTAGTEGSPFLAADDRTLYFSSNGFSGYGGSDIYVTRRLDDTWTNWSEPENLGSSINSEGDDLFFNIPLSGEQAYYSRGANEEDVDIYSLDLPVFYKPSPVVVIKGKVYNAKTNDPIGNARIMYERLSDGVEVGIARSESDGAYQIILPYGERYGYLAEAPNYVSISANINLIEEQEFKEITQDLYLMPIEVGARITINNIFFDFDRATLRPESYPELNRLLELMNEYPNMRIKIEGHTDSIGTDEYNKGLSERRAAAVARFLQVNGIAQSRFSSVGLGESQPVATNDTDEGRQQNRRVEFEIMENPASEGAGSDTNR</sequence>
<evidence type="ECO:0000256" key="5">
    <source>
        <dbReference type="SAM" id="MobiDB-lite"/>
    </source>
</evidence>
<dbReference type="Proteomes" id="UP000011910">
    <property type="component" value="Unassembled WGS sequence"/>
</dbReference>
<dbReference type="InterPro" id="IPR050330">
    <property type="entry name" value="Bact_OuterMem_StrucFunc"/>
</dbReference>
<dbReference type="Gene3D" id="2.60.40.1120">
    <property type="entry name" value="Carboxypeptidase-like, regulatory domain"/>
    <property type="match status" value="1"/>
</dbReference>
<comment type="caution">
    <text evidence="7">The sequence shown here is derived from an EMBL/GenBank/DDBJ whole genome shotgun (WGS) entry which is preliminary data.</text>
</comment>
<evidence type="ECO:0000313" key="7">
    <source>
        <dbReference type="EMBL" id="EMR02647.1"/>
    </source>
</evidence>
<dbReference type="eggNOG" id="COG2885">
    <property type="taxonomic scope" value="Bacteria"/>
</dbReference>
<evidence type="ECO:0000313" key="8">
    <source>
        <dbReference type="Proteomes" id="UP000011910"/>
    </source>
</evidence>
<dbReference type="InterPro" id="IPR011659">
    <property type="entry name" value="WD40"/>
</dbReference>
<evidence type="ECO:0000256" key="4">
    <source>
        <dbReference type="PROSITE-ProRule" id="PRU00473"/>
    </source>
</evidence>
<dbReference type="InterPro" id="IPR008969">
    <property type="entry name" value="CarboxyPept-like_regulatory"/>
</dbReference>
<proteinExistence type="predicted"/>
<dbReference type="Gene3D" id="3.30.1330.60">
    <property type="entry name" value="OmpA-like domain"/>
    <property type="match status" value="1"/>
</dbReference>
<dbReference type="SUPFAM" id="SSF103088">
    <property type="entry name" value="OmpA-like"/>
    <property type="match status" value="1"/>
</dbReference>
<dbReference type="CDD" id="cd07185">
    <property type="entry name" value="OmpA_C-like"/>
    <property type="match status" value="1"/>
</dbReference>
<keyword evidence="2 4" id="KW-0472">Membrane</keyword>
<dbReference type="Pfam" id="PF00691">
    <property type="entry name" value="OmpA"/>
    <property type="match status" value="1"/>
</dbReference>
<reference evidence="7 8" key="1">
    <citation type="journal article" date="2013" name="Genome Announc.">
        <title>Draft Genome Sequence of Cesiribacter andamanensis Strain AMV16T, Isolated from a Soil Sample from a Mud Volcano in the Andaman Islands, India.</title>
        <authorList>
            <person name="Shivaji S."/>
            <person name="Ara S."/>
            <person name="Begum Z."/>
            <person name="Srinivas T.N."/>
            <person name="Singh A."/>
            <person name="Kumar Pinnaka A."/>
        </authorList>
    </citation>
    <scope>NUCLEOTIDE SEQUENCE [LARGE SCALE GENOMIC DNA]</scope>
    <source>
        <strain evidence="7 8">AMV16</strain>
    </source>
</reference>
<evidence type="ECO:0000259" key="6">
    <source>
        <dbReference type="PROSITE" id="PS51123"/>
    </source>
</evidence>
<dbReference type="GO" id="GO:0009279">
    <property type="term" value="C:cell outer membrane"/>
    <property type="evidence" value="ECO:0007669"/>
    <property type="project" value="UniProtKB-SubCell"/>
</dbReference>
<dbReference type="InterPro" id="IPR036737">
    <property type="entry name" value="OmpA-like_sf"/>
</dbReference>
<keyword evidence="8" id="KW-1185">Reference proteome</keyword>
<protein>
    <submittedName>
        <fullName evidence="7">Root adhesin</fullName>
    </submittedName>
</protein>
<organism evidence="7 8">
    <name type="scientific">Cesiribacter andamanensis AMV16</name>
    <dbReference type="NCBI Taxonomy" id="1279009"/>
    <lineage>
        <taxon>Bacteria</taxon>
        <taxon>Pseudomonadati</taxon>
        <taxon>Bacteroidota</taxon>
        <taxon>Cytophagia</taxon>
        <taxon>Cytophagales</taxon>
        <taxon>Cesiribacteraceae</taxon>
        <taxon>Cesiribacter</taxon>
    </lineage>
</organism>
<dbReference type="InterPro" id="IPR006665">
    <property type="entry name" value="OmpA-like"/>
</dbReference>
<dbReference type="PROSITE" id="PS51123">
    <property type="entry name" value="OMPA_2"/>
    <property type="match status" value="1"/>
</dbReference>
<name>M7N5T7_9BACT</name>
<dbReference type="Pfam" id="PF07676">
    <property type="entry name" value="PD40"/>
    <property type="match status" value="1"/>
</dbReference>
<dbReference type="STRING" id="1279009.ADICEAN_02186"/>
<dbReference type="PRINTS" id="PR01021">
    <property type="entry name" value="OMPADOMAIN"/>
</dbReference>
<keyword evidence="3" id="KW-0998">Cell outer membrane</keyword>
<dbReference type="EMBL" id="AODQ01000050">
    <property type="protein sequence ID" value="EMR02647.1"/>
    <property type="molecule type" value="Genomic_DNA"/>
</dbReference>
<accession>M7N5T7</accession>